<evidence type="ECO:0000313" key="1">
    <source>
        <dbReference type="EMBL" id="CAH2399919.1"/>
    </source>
</evidence>
<accession>A0ABN8JP67</accession>
<name>A0ABN8JP67_9HYPH</name>
<gene>
    <name evidence="1" type="ORF">MES5069_230245</name>
</gene>
<dbReference type="Proteomes" id="UP001153050">
    <property type="component" value="Unassembled WGS sequence"/>
</dbReference>
<comment type="caution">
    <text evidence="1">The sequence shown here is derived from an EMBL/GenBank/DDBJ whole genome shotgun (WGS) entry which is preliminary data.</text>
</comment>
<reference evidence="1 2" key="1">
    <citation type="submission" date="2022-03" db="EMBL/GenBank/DDBJ databases">
        <authorList>
            <person name="Brunel B."/>
        </authorList>
    </citation>
    <scope>NUCLEOTIDE SEQUENCE [LARGE SCALE GENOMIC DNA]</scope>
    <source>
        <strain evidence="1">STM5069sample</strain>
    </source>
</reference>
<sequence length="74" mass="8512">MGLADFPIHHSPFTIHHSPFTIHHSAFTIQHSGEVIDDPHARFQHARRPCRRQARSGDRRACHADLPDDLLCLR</sequence>
<organism evidence="1 2">
    <name type="scientific">Mesorhizobium escarrei</name>
    <dbReference type="NCBI Taxonomy" id="666018"/>
    <lineage>
        <taxon>Bacteria</taxon>
        <taxon>Pseudomonadati</taxon>
        <taxon>Pseudomonadota</taxon>
        <taxon>Alphaproteobacteria</taxon>
        <taxon>Hyphomicrobiales</taxon>
        <taxon>Phyllobacteriaceae</taxon>
        <taxon>Mesorhizobium</taxon>
    </lineage>
</organism>
<dbReference type="EMBL" id="CAKXZT010000117">
    <property type="protein sequence ID" value="CAH2399919.1"/>
    <property type="molecule type" value="Genomic_DNA"/>
</dbReference>
<evidence type="ECO:0000313" key="2">
    <source>
        <dbReference type="Proteomes" id="UP001153050"/>
    </source>
</evidence>
<keyword evidence="2" id="KW-1185">Reference proteome</keyword>
<proteinExistence type="predicted"/>
<protein>
    <submittedName>
        <fullName evidence="1">Uncharacterized protein</fullName>
    </submittedName>
</protein>